<dbReference type="AlphaFoldDB" id="A0A399EDQ2"/>
<dbReference type="GO" id="GO:0016780">
    <property type="term" value="F:phosphotransferase activity, for other substituted phosphate groups"/>
    <property type="evidence" value="ECO:0007669"/>
    <property type="project" value="InterPro"/>
</dbReference>
<dbReference type="RefSeq" id="WP_119280130.1">
    <property type="nucleotide sequence ID" value="NZ_QWLA01000094.1"/>
</dbReference>
<gene>
    <name evidence="5" type="ORF">Mrose_03267</name>
</gene>
<dbReference type="Gene3D" id="1.20.120.1760">
    <property type="match status" value="1"/>
</dbReference>
<keyword evidence="6" id="KW-1185">Reference proteome</keyword>
<dbReference type="Pfam" id="PF01066">
    <property type="entry name" value="CDP-OH_P_transf"/>
    <property type="match status" value="1"/>
</dbReference>
<comment type="caution">
    <text evidence="5">The sequence shown here is derived from an EMBL/GenBank/DDBJ whole genome shotgun (WGS) entry which is preliminary data.</text>
</comment>
<feature type="transmembrane region" description="Helical" evidence="4">
    <location>
        <begin position="213"/>
        <end position="239"/>
    </location>
</feature>
<dbReference type="EMBL" id="QWLA01000094">
    <property type="protein sequence ID" value="RIH82764.1"/>
    <property type="molecule type" value="Genomic_DNA"/>
</dbReference>
<evidence type="ECO:0000256" key="2">
    <source>
        <dbReference type="RuleBase" id="RU003750"/>
    </source>
</evidence>
<keyword evidence="4" id="KW-1133">Transmembrane helix</keyword>
<dbReference type="Proteomes" id="UP000265341">
    <property type="component" value="Unassembled WGS sequence"/>
</dbReference>
<sequence>MALSFGASLKDRVVQEFSNLLIFRPLGYLVARLLYPTPVSPPALVLLHTLLGLAVAYLIARYPELDLISALLLQLKTVLDNADGQLARLRDEADELGRYLDSEADLLVNAALFGALYLRTGELWFTLAAFVLFTLILSWDFNAEYLYQAARGQPFRPQAPGPDTFGLRLLRGVYALVFAPQDRLVRRLERALFEWLTRGLNEERKQALALRWWNLWSVAAVVNCGLSSQFLFMGLFLAFRQPGSYLTFVLLQGAYLGLVYLWRILRFLIIRSRP</sequence>
<dbReference type="GO" id="GO:0008654">
    <property type="term" value="P:phospholipid biosynthetic process"/>
    <property type="evidence" value="ECO:0007669"/>
    <property type="project" value="InterPro"/>
</dbReference>
<dbReference type="InterPro" id="IPR043130">
    <property type="entry name" value="CDP-OH_PTrfase_TM_dom"/>
</dbReference>
<reference evidence="5 6" key="1">
    <citation type="submission" date="2018-08" db="EMBL/GenBank/DDBJ databases">
        <title>Meiothermus roseus NBRC 110900 genome sequencing project.</title>
        <authorList>
            <person name="Da Costa M.S."/>
            <person name="Albuquerque L."/>
            <person name="Raposo P."/>
            <person name="Froufe H.J.C."/>
            <person name="Barroso C.S."/>
            <person name="Egas C."/>
        </authorList>
    </citation>
    <scope>NUCLEOTIDE SEQUENCE [LARGE SCALE GENOMIC DNA]</scope>
    <source>
        <strain evidence="5 6">NBRC 110900</strain>
    </source>
</reference>
<accession>A0A399EDQ2</accession>
<feature type="coiled-coil region" evidence="3">
    <location>
        <begin position="72"/>
        <end position="99"/>
    </location>
</feature>
<keyword evidence="1 2" id="KW-0808">Transferase</keyword>
<evidence type="ECO:0000313" key="5">
    <source>
        <dbReference type="EMBL" id="RIH82764.1"/>
    </source>
</evidence>
<evidence type="ECO:0000256" key="3">
    <source>
        <dbReference type="SAM" id="Coils"/>
    </source>
</evidence>
<keyword evidence="3" id="KW-0175">Coiled coil</keyword>
<organism evidence="5 6">
    <name type="scientific">Calidithermus roseus</name>
    <dbReference type="NCBI Taxonomy" id="1644118"/>
    <lineage>
        <taxon>Bacteria</taxon>
        <taxon>Thermotogati</taxon>
        <taxon>Deinococcota</taxon>
        <taxon>Deinococci</taxon>
        <taxon>Thermales</taxon>
        <taxon>Thermaceae</taxon>
        <taxon>Calidithermus</taxon>
    </lineage>
</organism>
<protein>
    <submittedName>
        <fullName evidence="5">CDP-alcohol phosphatidyltransferase</fullName>
    </submittedName>
</protein>
<evidence type="ECO:0000256" key="1">
    <source>
        <dbReference type="ARBA" id="ARBA00022679"/>
    </source>
</evidence>
<feature type="transmembrane region" description="Helical" evidence="4">
    <location>
        <begin position="123"/>
        <end position="141"/>
    </location>
</feature>
<feature type="transmembrane region" description="Helical" evidence="4">
    <location>
        <begin position="245"/>
        <end position="265"/>
    </location>
</feature>
<name>A0A399EDQ2_9DEIN</name>
<evidence type="ECO:0000313" key="6">
    <source>
        <dbReference type="Proteomes" id="UP000265341"/>
    </source>
</evidence>
<keyword evidence="4" id="KW-0472">Membrane</keyword>
<dbReference type="OrthoDB" id="34163at2"/>
<dbReference type="PROSITE" id="PS00379">
    <property type="entry name" value="CDP_ALCOHOL_P_TRANSF"/>
    <property type="match status" value="1"/>
</dbReference>
<dbReference type="InterPro" id="IPR000462">
    <property type="entry name" value="CDP-OH_P_trans"/>
</dbReference>
<dbReference type="InterPro" id="IPR048254">
    <property type="entry name" value="CDP_ALCOHOL_P_TRANSF_CS"/>
</dbReference>
<evidence type="ECO:0000256" key="4">
    <source>
        <dbReference type="SAM" id="Phobius"/>
    </source>
</evidence>
<proteinExistence type="inferred from homology"/>
<comment type="similarity">
    <text evidence="2">Belongs to the CDP-alcohol phosphatidyltransferase class-I family.</text>
</comment>
<dbReference type="GO" id="GO:0016020">
    <property type="term" value="C:membrane"/>
    <property type="evidence" value="ECO:0007669"/>
    <property type="project" value="InterPro"/>
</dbReference>
<keyword evidence="4" id="KW-0812">Transmembrane</keyword>